<evidence type="ECO:0000313" key="8">
    <source>
        <dbReference type="EMBL" id="KGG21679.1"/>
    </source>
</evidence>
<keyword evidence="4" id="KW-0119">Carbohydrate metabolism</keyword>
<dbReference type="SUPFAM" id="SSF51556">
    <property type="entry name" value="Metallo-dependent hydrolases"/>
    <property type="match status" value="1"/>
</dbReference>
<dbReference type="PANTHER" id="PTHR11113:SF14">
    <property type="entry name" value="N-ACETYLGLUCOSAMINE-6-PHOSPHATE DEACETYLASE"/>
    <property type="match status" value="1"/>
</dbReference>
<dbReference type="PIRSF" id="PIRSF038994">
    <property type="entry name" value="NagA"/>
    <property type="match status" value="1"/>
</dbReference>
<dbReference type="PANTHER" id="PTHR11113">
    <property type="entry name" value="N-ACETYLGLUCOSAMINE-6-PHOSPHATE DEACETYLASE"/>
    <property type="match status" value="1"/>
</dbReference>
<comment type="caution">
    <text evidence="8">The sequence shown here is derived from an EMBL/GenBank/DDBJ whole genome shotgun (WGS) entry which is preliminary data.</text>
</comment>
<name>A0A0A2CAR0_PROMR</name>
<dbReference type="InterPro" id="IPR003764">
    <property type="entry name" value="GlcNAc_6-P_deAcase"/>
</dbReference>
<feature type="binding site" evidence="7">
    <location>
        <position position="136"/>
    </location>
    <ligand>
        <name>Zn(2+)</name>
        <dbReference type="ChEBI" id="CHEBI:29105"/>
    </ligand>
</feature>
<keyword evidence="2 7" id="KW-0479">Metal-binding</keyword>
<keyword evidence="3 4" id="KW-0378">Hydrolase</keyword>
<comment type="similarity">
    <text evidence="1 4">Belongs to the metallo-dependent hydrolases superfamily. NagA family.</text>
</comment>
<dbReference type="RefSeq" id="WP_036904681.1">
    <property type="nucleotide sequence ID" value="NZ_CP138967.1"/>
</dbReference>
<gene>
    <name evidence="8" type="ORF">EV03_0418</name>
</gene>
<proteinExistence type="inferred from homology"/>
<feature type="active site" description="Proton donor/acceptor" evidence="5">
    <location>
        <position position="280"/>
    </location>
</feature>
<dbReference type="InterPro" id="IPR032466">
    <property type="entry name" value="Metal_Hydrolase"/>
</dbReference>
<dbReference type="GO" id="GO:0046872">
    <property type="term" value="F:metal ion binding"/>
    <property type="evidence" value="ECO:0007669"/>
    <property type="project" value="UniProtKB-KW"/>
</dbReference>
<feature type="binding site" evidence="6">
    <location>
        <position position="147"/>
    </location>
    <ligand>
        <name>substrate</name>
    </ligand>
</feature>
<dbReference type="AlphaFoldDB" id="A0A0A2CAR0"/>
<dbReference type="EC" id="3.5.1.25" evidence="8"/>
<feature type="binding site" evidence="7">
    <location>
        <position position="202"/>
    </location>
    <ligand>
        <name>Zn(2+)</name>
        <dbReference type="ChEBI" id="CHEBI:29105"/>
    </ligand>
</feature>
<evidence type="ECO:0000256" key="4">
    <source>
        <dbReference type="PIRNR" id="PIRNR038994"/>
    </source>
</evidence>
<dbReference type="Gene3D" id="3.20.20.140">
    <property type="entry name" value="Metal-dependent hydrolases"/>
    <property type="match status" value="1"/>
</dbReference>
<feature type="binding site" evidence="6">
    <location>
        <begin position="313"/>
        <end position="315"/>
    </location>
    <ligand>
        <name>substrate</name>
    </ligand>
</feature>
<evidence type="ECO:0000256" key="7">
    <source>
        <dbReference type="PIRSR" id="PIRSR038994-3"/>
    </source>
</evidence>
<accession>A0A0A2CAR0</accession>
<feature type="binding site" evidence="6">
    <location>
        <begin position="226"/>
        <end position="227"/>
    </location>
    <ligand>
        <name>substrate</name>
    </ligand>
</feature>
<dbReference type="Proteomes" id="UP000030392">
    <property type="component" value="Unassembled WGS sequence"/>
</dbReference>
<evidence type="ECO:0000313" key="9">
    <source>
        <dbReference type="Proteomes" id="UP000030392"/>
    </source>
</evidence>
<reference evidence="9" key="1">
    <citation type="journal article" date="2014" name="Sci. Data">
        <title>Genomes of diverse isolates of the marine cyanobacterium Prochlorococcus.</title>
        <authorList>
            <person name="Biller S."/>
            <person name="Berube P."/>
            <person name="Thompson J."/>
            <person name="Kelly L."/>
            <person name="Roggensack S."/>
            <person name="Awad L."/>
            <person name="Roache-Johnson K."/>
            <person name="Ding H."/>
            <person name="Giovannoni S.J."/>
            <person name="Moore L.R."/>
            <person name="Chisholm S.W."/>
        </authorList>
    </citation>
    <scope>NUCLEOTIDE SEQUENCE [LARGE SCALE GENOMIC DNA]</scope>
    <source>
        <strain evidence="9">PAC1</strain>
    </source>
</reference>
<evidence type="ECO:0000256" key="1">
    <source>
        <dbReference type="ARBA" id="ARBA00010716"/>
    </source>
</evidence>
<protein>
    <submittedName>
        <fullName evidence="8">N-acetylglucosamine-6-phosphate deacetylase</fullName>
        <ecNumber evidence="8">3.5.1.25</ecNumber>
    </submittedName>
</protein>
<sequence length="386" mass="42736">MRKITNIKVPQPEKSEDEKNLFSLVLDEHGIILSIDKTCKKESSYDEDWHGDWLSPRAIDLQMNGGLGISFTDLNFNKIPKLLTLLDQLWLDGVEGICPTFVSCSLDQFQLGMEVLKETKKYTSTNRCRLLGAHMEGPFLCETYSGAHDTGSICRPSISALNERIKGFEDDIALMTLAPELKGSLDVISRLRELNIVVSLGHSSADFDSAIKAFNNGVSMITHTFNAMKGLHHRAIGPIGAAARRDDIFLGLIGDGVHVHSDMIRLLKILAPKQIVLVSDAISAYGLGDGSFNWDKRLITVENGLCRLPNETIAGSTLPLLDACKKIANWINDPSAAIWMATLAPRMVLSQNKMTVKSFFIGKNIKSLLRWKMNSCNHQLSWQLAA</sequence>
<feature type="binding site" evidence="6">
    <location>
        <position position="258"/>
    </location>
    <ligand>
        <name>substrate</name>
    </ligand>
</feature>
<evidence type="ECO:0000256" key="6">
    <source>
        <dbReference type="PIRSR" id="PIRSR038994-2"/>
    </source>
</evidence>
<dbReference type="EMBL" id="JNAX01000005">
    <property type="protein sequence ID" value="KGG21679.1"/>
    <property type="molecule type" value="Genomic_DNA"/>
</dbReference>
<evidence type="ECO:0000256" key="3">
    <source>
        <dbReference type="ARBA" id="ARBA00022801"/>
    </source>
</evidence>
<feature type="binding site" evidence="6">
    <location>
        <position position="234"/>
    </location>
    <ligand>
        <name>substrate</name>
    </ligand>
</feature>
<evidence type="ECO:0000256" key="5">
    <source>
        <dbReference type="PIRSR" id="PIRSR038994-1"/>
    </source>
</evidence>
<organism evidence="8 9">
    <name type="scientific">Prochlorococcus marinus str. PAC1</name>
    <dbReference type="NCBI Taxonomy" id="59924"/>
    <lineage>
        <taxon>Bacteria</taxon>
        <taxon>Bacillati</taxon>
        <taxon>Cyanobacteriota</taxon>
        <taxon>Cyanophyceae</taxon>
        <taxon>Synechococcales</taxon>
        <taxon>Prochlorococcaceae</taxon>
        <taxon>Prochlorococcus</taxon>
    </lineage>
</organism>
<dbReference type="GO" id="GO:0008448">
    <property type="term" value="F:N-acetylglucosamine-6-phosphate deacetylase activity"/>
    <property type="evidence" value="ECO:0007669"/>
    <property type="project" value="UniProtKB-EC"/>
</dbReference>
<dbReference type="GO" id="GO:0006046">
    <property type="term" value="P:N-acetylglucosamine catabolic process"/>
    <property type="evidence" value="ECO:0007669"/>
    <property type="project" value="TreeGrafter"/>
</dbReference>
<evidence type="ECO:0000256" key="2">
    <source>
        <dbReference type="ARBA" id="ARBA00022723"/>
    </source>
</evidence>
<comment type="cofactor">
    <cofactor evidence="7">
        <name>a divalent metal cation</name>
        <dbReference type="ChEBI" id="CHEBI:60240"/>
    </cofactor>
    <text evidence="7">Binds 1 divalent metal cation per subunit.</text>
</comment>
<feature type="binding site" evidence="7">
    <location>
        <position position="223"/>
    </location>
    <ligand>
        <name>Zn(2+)</name>
        <dbReference type="ChEBI" id="CHEBI:29105"/>
    </ligand>
</feature>